<sequence length="104" mass="12096">MKRTRHPKEFKIQVAKELIKTGNAALVARRYELSPNMVNRWVKEYKNGKFDDHSSTGDTVALETKELSQENDQLKKLLGEKDLEIAILRDLIKKKNPHLLKNLK</sequence>
<dbReference type="SUPFAM" id="SSF46689">
    <property type="entry name" value="Homeodomain-like"/>
    <property type="match status" value="1"/>
</dbReference>
<comment type="caution">
    <text evidence="1">The sequence shown here is derived from an EMBL/GenBank/DDBJ whole genome shotgun (WGS) entry which is preliminary data.</text>
</comment>
<dbReference type="STRING" id="472963.BKP45_20700"/>
<dbReference type="Proteomes" id="UP000180057">
    <property type="component" value="Unassembled WGS sequence"/>
</dbReference>
<dbReference type="AlphaFoldDB" id="A0A1S2M089"/>
<dbReference type="EMBL" id="MLQS01000031">
    <property type="protein sequence ID" value="OIJ17974.1"/>
    <property type="molecule type" value="Genomic_DNA"/>
</dbReference>
<keyword evidence="2" id="KW-1185">Reference proteome</keyword>
<proteinExistence type="predicted"/>
<name>A0A1S2M089_9BACI</name>
<dbReference type="InterPro" id="IPR009057">
    <property type="entry name" value="Homeodomain-like_sf"/>
</dbReference>
<accession>A0A1S2M089</accession>
<evidence type="ECO:0000313" key="1">
    <source>
        <dbReference type="EMBL" id="OIJ17974.1"/>
    </source>
</evidence>
<dbReference type="GO" id="GO:0006313">
    <property type="term" value="P:DNA transposition"/>
    <property type="evidence" value="ECO:0007669"/>
    <property type="project" value="InterPro"/>
</dbReference>
<dbReference type="OrthoDB" id="1707197at2"/>
<dbReference type="Pfam" id="PF01527">
    <property type="entry name" value="HTH_Tnp_1"/>
    <property type="match status" value="1"/>
</dbReference>
<dbReference type="RefSeq" id="WP_071391034.1">
    <property type="nucleotide sequence ID" value="NZ_MLQS01000031.1"/>
</dbReference>
<dbReference type="GO" id="GO:0004803">
    <property type="term" value="F:transposase activity"/>
    <property type="evidence" value="ECO:0007669"/>
    <property type="project" value="InterPro"/>
</dbReference>
<dbReference type="GO" id="GO:0003677">
    <property type="term" value="F:DNA binding"/>
    <property type="evidence" value="ECO:0007669"/>
    <property type="project" value="InterPro"/>
</dbReference>
<protein>
    <submittedName>
        <fullName evidence="1">Transposase</fullName>
    </submittedName>
</protein>
<dbReference type="InterPro" id="IPR002514">
    <property type="entry name" value="Transposase_8"/>
</dbReference>
<gene>
    <name evidence="1" type="ORF">BKP45_20700</name>
</gene>
<evidence type="ECO:0000313" key="2">
    <source>
        <dbReference type="Proteomes" id="UP000180057"/>
    </source>
</evidence>
<reference evidence="1 2" key="1">
    <citation type="submission" date="2016-10" db="EMBL/GenBank/DDBJ databases">
        <title>Draft genome sequences of four alkaliphilic bacteria belonging to the Anaerobacillus genus.</title>
        <authorList>
            <person name="Bassil N.M."/>
            <person name="Lloyd J.R."/>
        </authorList>
    </citation>
    <scope>NUCLEOTIDE SEQUENCE [LARGE SCALE GENOMIC DNA]</scope>
    <source>
        <strain evidence="1 2">DSM 22531</strain>
    </source>
</reference>
<organism evidence="1 2">
    <name type="scientific">Anaerobacillus alkalidiazotrophicus</name>
    <dbReference type="NCBI Taxonomy" id="472963"/>
    <lineage>
        <taxon>Bacteria</taxon>
        <taxon>Bacillati</taxon>
        <taxon>Bacillota</taxon>
        <taxon>Bacilli</taxon>
        <taxon>Bacillales</taxon>
        <taxon>Bacillaceae</taxon>
        <taxon>Anaerobacillus</taxon>
    </lineage>
</organism>